<reference evidence="3" key="1">
    <citation type="submission" date="2021-02" db="EMBL/GenBank/DDBJ databases">
        <authorList>
            <person name="Nowell W R."/>
        </authorList>
    </citation>
    <scope>NUCLEOTIDE SEQUENCE</scope>
</reference>
<dbReference type="PANTHER" id="PTHR23282:SF101">
    <property type="entry name" value="MAM DOMAIN-CONTAINING PROTEIN"/>
    <property type="match status" value="1"/>
</dbReference>
<dbReference type="EMBL" id="CAJNOQ010004499">
    <property type="protein sequence ID" value="CAF1062176.1"/>
    <property type="molecule type" value="Genomic_DNA"/>
</dbReference>
<evidence type="ECO:0000256" key="1">
    <source>
        <dbReference type="SAM" id="MobiDB-lite"/>
    </source>
</evidence>
<feature type="domain" description="MAM" evidence="2">
    <location>
        <begin position="90"/>
        <end position="260"/>
    </location>
</feature>
<organism evidence="3 5">
    <name type="scientific">Didymodactylos carnosus</name>
    <dbReference type="NCBI Taxonomy" id="1234261"/>
    <lineage>
        <taxon>Eukaryota</taxon>
        <taxon>Metazoa</taxon>
        <taxon>Spiralia</taxon>
        <taxon>Gnathifera</taxon>
        <taxon>Rotifera</taxon>
        <taxon>Eurotatoria</taxon>
        <taxon>Bdelloidea</taxon>
        <taxon>Philodinida</taxon>
        <taxon>Philodinidae</taxon>
        <taxon>Didymodactylos</taxon>
    </lineage>
</organism>
<dbReference type="GO" id="GO:0016020">
    <property type="term" value="C:membrane"/>
    <property type="evidence" value="ECO:0007669"/>
    <property type="project" value="InterPro"/>
</dbReference>
<keyword evidence="5" id="KW-1185">Reference proteome</keyword>
<dbReference type="Proteomes" id="UP000663829">
    <property type="component" value="Unassembled WGS sequence"/>
</dbReference>
<name>A0A814L7W0_9BILA</name>
<evidence type="ECO:0000313" key="5">
    <source>
        <dbReference type="Proteomes" id="UP000663829"/>
    </source>
</evidence>
<dbReference type="SUPFAM" id="SSF49899">
    <property type="entry name" value="Concanavalin A-like lectins/glucanases"/>
    <property type="match status" value="2"/>
</dbReference>
<comment type="caution">
    <text evidence="3">The sequence shown here is derived from an EMBL/GenBank/DDBJ whole genome shotgun (WGS) entry which is preliminary data.</text>
</comment>
<feature type="domain" description="MAM" evidence="2">
    <location>
        <begin position="274"/>
        <end position="446"/>
    </location>
</feature>
<sequence length="490" mass="55517">MNVYQYRARTTSNNRNSGEFEVSQKLFDFASEPIGKNGSDWSPLSIILPPGEKFVILIIANISAVPLVFDDFSVNFCSGSQPDPPPRTLYTCDFEQPCTDGIWSLPNYPYMWRRDQAGVANSIDAQAPADDYTYDDSVGHYFWLNNTQILQKGAVGYFHTQQFTFTLEQTFCLNFEYFMFGHASNNSQLRVWAWTENDGLVRGLWPSNNSGSYEYAANKWTWATINLPVGTYTLHFRMESSDYLASTFAVDQLSIVSCLYPATSFDSHTSLLTFSCSFDEGTACGMQNGDNDSSRPPSNNFTVQSPNTIPDRDLLGPSFDHTTNSPNGSFLYWATSSPYMPSSHGRIRTLIVQQNTDMYVRFAYYVKSTAQSQLNSTSLLVKTGGCYEAQLWLTVTDDSHGWKIVTIPVLTFACGETFFIDVSHQTPTAVAVALDDVQVVRRPRSLLQPMRRPRSLLQPVRRPRRLRLAAVGRRRVFRARRQSRQQRSFQ</sequence>
<dbReference type="PROSITE" id="PS50060">
    <property type="entry name" value="MAM_2"/>
    <property type="match status" value="2"/>
</dbReference>
<dbReference type="SMART" id="SM00137">
    <property type="entry name" value="MAM"/>
    <property type="match status" value="1"/>
</dbReference>
<dbReference type="Pfam" id="PF00629">
    <property type="entry name" value="MAM"/>
    <property type="match status" value="2"/>
</dbReference>
<dbReference type="AlphaFoldDB" id="A0A814L7W0"/>
<evidence type="ECO:0000259" key="2">
    <source>
        <dbReference type="PROSITE" id="PS50060"/>
    </source>
</evidence>
<dbReference type="InterPro" id="IPR051560">
    <property type="entry name" value="MAM_domain-containing"/>
</dbReference>
<dbReference type="Gene3D" id="2.60.120.200">
    <property type="match status" value="2"/>
</dbReference>
<accession>A0A814L7W0</accession>
<gene>
    <name evidence="3" type="ORF">GPM918_LOCUS16837</name>
    <name evidence="4" type="ORF">SRO942_LOCUS16840</name>
</gene>
<proteinExistence type="predicted"/>
<evidence type="ECO:0000313" key="3">
    <source>
        <dbReference type="EMBL" id="CAF1062176.1"/>
    </source>
</evidence>
<protein>
    <recommendedName>
        <fullName evidence="2">MAM domain-containing protein</fullName>
    </recommendedName>
</protein>
<feature type="region of interest" description="Disordered" evidence="1">
    <location>
        <begin position="287"/>
        <end position="308"/>
    </location>
</feature>
<dbReference type="InterPro" id="IPR000998">
    <property type="entry name" value="MAM_dom"/>
</dbReference>
<dbReference type="Proteomes" id="UP000681722">
    <property type="component" value="Unassembled WGS sequence"/>
</dbReference>
<dbReference type="EMBL" id="CAJOBC010004500">
    <property type="protein sequence ID" value="CAF3830406.1"/>
    <property type="molecule type" value="Genomic_DNA"/>
</dbReference>
<feature type="compositionally biased region" description="Polar residues" evidence="1">
    <location>
        <begin position="288"/>
        <end position="308"/>
    </location>
</feature>
<dbReference type="OrthoDB" id="9990420at2759"/>
<evidence type="ECO:0000313" key="4">
    <source>
        <dbReference type="EMBL" id="CAF3830406.1"/>
    </source>
</evidence>
<dbReference type="InterPro" id="IPR013320">
    <property type="entry name" value="ConA-like_dom_sf"/>
</dbReference>
<dbReference type="PANTHER" id="PTHR23282">
    <property type="entry name" value="APICAL ENDOSOMAL GLYCOPROTEIN PRECURSOR"/>
    <property type="match status" value="1"/>
</dbReference>